<proteinExistence type="predicted"/>
<evidence type="ECO:0000256" key="1">
    <source>
        <dbReference type="SAM" id="MobiDB-lite"/>
    </source>
</evidence>
<keyword evidence="3" id="KW-1185">Reference proteome</keyword>
<evidence type="ECO:0000313" key="2">
    <source>
        <dbReference type="EMBL" id="PTQ27255.1"/>
    </source>
</evidence>
<feature type="compositionally biased region" description="Low complexity" evidence="1">
    <location>
        <begin position="187"/>
        <end position="202"/>
    </location>
</feature>
<feature type="region of interest" description="Disordered" evidence="1">
    <location>
        <begin position="96"/>
        <end position="116"/>
    </location>
</feature>
<name>A0A2R6W071_MARPO</name>
<dbReference type="Gramene" id="Mp2g03320.1">
    <property type="protein sequence ID" value="Mp2g03320.1.cds1"/>
    <property type="gene ID" value="Mp2g03320"/>
</dbReference>
<feature type="compositionally biased region" description="Basic and acidic residues" evidence="1">
    <location>
        <begin position="254"/>
        <end position="265"/>
    </location>
</feature>
<dbReference type="AlphaFoldDB" id="A0A2R6W071"/>
<reference evidence="3" key="1">
    <citation type="journal article" date="2017" name="Cell">
        <title>Insights into land plant evolution garnered from the Marchantia polymorpha genome.</title>
        <authorList>
            <person name="Bowman J.L."/>
            <person name="Kohchi T."/>
            <person name="Yamato K.T."/>
            <person name="Jenkins J."/>
            <person name="Shu S."/>
            <person name="Ishizaki K."/>
            <person name="Yamaoka S."/>
            <person name="Nishihama R."/>
            <person name="Nakamura Y."/>
            <person name="Berger F."/>
            <person name="Adam C."/>
            <person name="Aki S.S."/>
            <person name="Althoff F."/>
            <person name="Araki T."/>
            <person name="Arteaga-Vazquez M.A."/>
            <person name="Balasubrmanian S."/>
            <person name="Barry K."/>
            <person name="Bauer D."/>
            <person name="Boehm C.R."/>
            <person name="Briginshaw L."/>
            <person name="Caballero-Perez J."/>
            <person name="Catarino B."/>
            <person name="Chen F."/>
            <person name="Chiyoda S."/>
            <person name="Chovatia M."/>
            <person name="Davies K.M."/>
            <person name="Delmans M."/>
            <person name="Demura T."/>
            <person name="Dierschke T."/>
            <person name="Dolan L."/>
            <person name="Dorantes-Acosta A.E."/>
            <person name="Eklund D.M."/>
            <person name="Florent S.N."/>
            <person name="Flores-Sandoval E."/>
            <person name="Fujiyama A."/>
            <person name="Fukuzawa H."/>
            <person name="Galik B."/>
            <person name="Grimanelli D."/>
            <person name="Grimwood J."/>
            <person name="Grossniklaus U."/>
            <person name="Hamada T."/>
            <person name="Haseloff J."/>
            <person name="Hetherington A.J."/>
            <person name="Higo A."/>
            <person name="Hirakawa Y."/>
            <person name="Hundley H.N."/>
            <person name="Ikeda Y."/>
            <person name="Inoue K."/>
            <person name="Inoue S.I."/>
            <person name="Ishida S."/>
            <person name="Jia Q."/>
            <person name="Kakita M."/>
            <person name="Kanazawa T."/>
            <person name="Kawai Y."/>
            <person name="Kawashima T."/>
            <person name="Kennedy M."/>
            <person name="Kinose K."/>
            <person name="Kinoshita T."/>
            <person name="Kohara Y."/>
            <person name="Koide E."/>
            <person name="Komatsu K."/>
            <person name="Kopischke S."/>
            <person name="Kubo M."/>
            <person name="Kyozuka J."/>
            <person name="Lagercrantz U."/>
            <person name="Lin S.S."/>
            <person name="Lindquist E."/>
            <person name="Lipzen A.M."/>
            <person name="Lu C.W."/>
            <person name="De Luna E."/>
            <person name="Martienssen R.A."/>
            <person name="Minamino N."/>
            <person name="Mizutani M."/>
            <person name="Mizutani M."/>
            <person name="Mochizuki N."/>
            <person name="Monte I."/>
            <person name="Mosher R."/>
            <person name="Nagasaki H."/>
            <person name="Nakagami H."/>
            <person name="Naramoto S."/>
            <person name="Nishitani K."/>
            <person name="Ohtani M."/>
            <person name="Okamoto T."/>
            <person name="Okumura M."/>
            <person name="Phillips J."/>
            <person name="Pollak B."/>
            <person name="Reinders A."/>
            <person name="Rovekamp M."/>
            <person name="Sano R."/>
            <person name="Sawa S."/>
            <person name="Schmid M.W."/>
            <person name="Shirakawa M."/>
            <person name="Solano R."/>
            <person name="Spunde A."/>
            <person name="Suetsugu N."/>
            <person name="Sugano S."/>
            <person name="Sugiyama A."/>
            <person name="Sun R."/>
            <person name="Suzuki Y."/>
            <person name="Takenaka M."/>
            <person name="Takezawa D."/>
            <person name="Tomogane H."/>
            <person name="Tsuzuki M."/>
            <person name="Ueda T."/>
            <person name="Umeda M."/>
            <person name="Ward J.M."/>
            <person name="Watanabe Y."/>
            <person name="Yazaki K."/>
            <person name="Yokoyama R."/>
            <person name="Yoshitake Y."/>
            <person name="Yotsui I."/>
            <person name="Zachgo S."/>
            <person name="Schmutz J."/>
        </authorList>
    </citation>
    <scope>NUCLEOTIDE SEQUENCE [LARGE SCALE GENOMIC DNA]</scope>
    <source>
        <strain evidence="3">Tak-1</strain>
    </source>
</reference>
<accession>A0A2R6W071</accession>
<dbReference type="EMBL" id="KZ772951">
    <property type="protein sequence ID" value="PTQ27255.1"/>
    <property type="molecule type" value="Genomic_DNA"/>
</dbReference>
<protein>
    <submittedName>
        <fullName evidence="2">Uncharacterized protein</fullName>
    </submittedName>
</protein>
<sequence>MSLCGLSLMLEKSTITTWTGREGKGARAVRRDLTPGFPSLEVQLHFRTTSEKMLLTFQIRGLLYSCTPLSAFDRDGERERERVVVLLLPSYSAVQTPQHRRELRPSRPPSSSSSTTFVLSNISSAASIVVVGWRAREYLPACPVLSSVASNDCTFLTFAALNAPPLLPPFSLPSPIFAPSPHPSPPHTLSLSPSLVPGPGLPRTRLPYEARRATQRLKPQTPRCRSTTGQSAGVPVGRSSEERTETYGGGSYGGRREGTGRDLVV</sequence>
<evidence type="ECO:0000313" key="3">
    <source>
        <dbReference type="Proteomes" id="UP000244005"/>
    </source>
</evidence>
<organism evidence="2 3">
    <name type="scientific">Marchantia polymorpha</name>
    <name type="common">Common liverwort</name>
    <name type="synonym">Marchantia aquatica</name>
    <dbReference type="NCBI Taxonomy" id="3197"/>
    <lineage>
        <taxon>Eukaryota</taxon>
        <taxon>Viridiplantae</taxon>
        <taxon>Streptophyta</taxon>
        <taxon>Embryophyta</taxon>
        <taxon>Marchantiophyta</taxon>
        <taxon>Marchantiopsida</taxon>
        <taxon>Marchantiidae</taxon>
        <taxon>Marchantiales</taxon>
        <taxon>Marchantiaceae</taxon>
        <taxon>Marchantia</taxon>
    </lineage>
</organism>
<feature type="region of interest" description="Disordered" evidence="1">
    <location>
        <begin position="181"/>
        <end position="265"/>
    </location>
</feature>
<gene>
    <name evidence="2" type="ORF">MARPO_0211s0015</name>
</gene>
<dbReference type="Proteomes" id="UP000244005">
    <property type="component" value="Unassembled WGS sequence"/>
</dbReference>